<evidence type="ECO:0000259" key="10">
    <source>
        <dbReference type="PROSITE" id="PS50893"/>
    </source>
</evidence>
<evidence type="ECO:0000313" key="11">
    <source>
        <dbReference type="EMBL" id="AIF19390.1"/>
    </source>
</evidence>
<keyword evidence="4" id="KW-1003">Cell membrane</keyword>
<feature type="domain" description="ABC transporter" evidence="10">
    <location>
        <begin position="7"/>
        <end position="247"/>
    </location>
</feature>
<comment type="similarity">
    <text evidence="2">Belongs to the ABC transporter superfamily.</text>
</comment>
<dbReference type="GO" id="GO:0043190">
    <property type="term" value="C:ATP-binding cassette (ABC) transporter complex"/>
    <property type="evidence" value="ECO:0007669"/>
    <property type="project" value="TreeGrafter"/>
</dbReference>
<dbReference type="GO" id="GO:0016887">
    <property type="term" value="F:ATP hydrolysis activity"/>
    <property type="evidence" value="ECO:0007669"/>
    <property type="project" value="InterPro"/>
</dbReference>
<keyword evidence="3" id="KW-0813">Transport</keyword>
<comment type="subcellular location">
    <subcellularLocation>
        <location evidence="1">Cell membrane</location>
        <topology evidence="1">Peripheral membrane protein</topology>
    </subcellularLocation>
</comment>
<dbReference type="InterPro" id="IPR003593">
    <property type="entry name" value="AAA+_ATPase"/>
</dbReference>
<dbReference type="AlphaFoldDB" id="A0A075HUU9"/>
<proteinExistence type="inferred from homology"/>
<evidence type="ECO:0000256" key="3">
    <source>
        <dbReference type="ARBA" id="ARBA00022448"/>
    </source>
</evidence>
<evidence type="ECO:0000256" key="5">
    <source>
        <dbReference type="ARBA" id="ARBA00022741"/>
    </source>
</evidence>
<organism evidence="11">
    <name type="scientific">uncultured marine thaumarchaeote KM3_86_F11</name>
    <dbReference type="NCBI Taxonomy" id="1456322"/>
    <lineage>
        <taxon>Archaea</taxon>
        <taxon>Nitrososphaerota</taxon>
        <taxon>environmental samples</taxon>
    </lineage>
</organism>
<dbReference type="Gene3D" id="3.40.50.300">
    <property type="entry name" value="P-loop containing nucleotide triphosphate hydrolases"/>
    <property type="match status" value="1"/>
</dbReference>
<dbReference type="GO" id="GO:0005524">
    <property type="term" value="F:ATP binding"/>
    <property type="evidence" value="ECO:0007669"/>
    <property type="project" value="UniProtKB-KW"/>
</dbReference>
<evidence type="ECO:0000256" key="2">
    <source>
        <dbReference type="ARBA" id="ARBA00005417"/>
    </source>
</evidence>
<dbReference type="InterPro" id="IPR003439">
    <property type="entry name" value="ABC_transporter-like_ATP-bd"/>
</dbReference>
<sequence>MSVKELIRFDNFSFRYNSRDAKILENINLSIKSNEITVLAGPTGCGKSTLLRAIVGLIPNMYEGEYTGDVTVDGIKIRDAEIKEIAKRVGFVFQNPENQIFMFSVERDIAFGLENLGLEQEIIKKRINKIMRTLNITHLAEKAPHELSDGQKQRTALAGVLAMEPKILILDEPTSLLDPKTAAEFMELINSLCREKGMSIIIVEHRLDLVLKYADKLIVLSEGRIISDDTPENVFNYKKDIIPELSVPFSTKLYRKLAKNNMKFTKAVTGVEDMIREVMK</sequence>
<dbReference type="SUPFAM" id="SSF52540">
    <property type="entry name" value="P-loop containing nucleoside triphosphate hydrolases"/>
    <property type="match status" value="1"/>
</dbReference>
<evidence type="ECO:0000256" key="7">
    <source>
        <dbReference type="ARBA" id="ARBA00022967"/>
    </source>
</evidence>
<evidence type="ECO:0000256" key="9">
    <source>
        <dbReference type="ARBA" id="ARBA00025157"/>
    </source>
</evidence>
<evidence type="ECO:0000256" key="1">
    <source>
        <dbReference type="ARBA" id="ARBA00004202"/>
    </source>
</evidence>
<comment type="function">
    <text evidence="9">Probably part of an ABC transporter complex. Responsible for energy coupling to the transport system.</text>
</comment>
<dbReference type="InterPro" id="IPR027417">
    <property type="entry name" value="P-loop_NTPase"/>
</dbReference>
<accession>A0A075HUU9</accession>
<gene>
    <name evidence="11" type="primary">cbiO</name>
</gene>
<dbReference type="GO" id="GO:0042626">
    <property type="term" value="F:ATPase-coupled transmembrane transporter activity"/>
    <property type="evidence" value="ECO:0007669"/>
    <property type="project" value="TreeGrafter"/>
</dbReference>
<dbReference type="SMART" id="SM00382">
    <property type="entry name" value="AAA"/>
    <property type="match status" value="1"/>
</dbReference>
<dbReference type="PANTHER" id="PTHR43553:SF27">
    <property type="entry name" value="ENERGY-COUPLING FACTOR TRANSPORTER ATP-BINDING PROTEIN ECFA2"/>
    <property type="match status" value="1"/>
</dbReference>
<keyword evidence="8" id="KW-0472">Membrane</keyword>
<evidence type="ECO:0000256" key="4">
    <source>
        <dbReference type="ARBA" id="ARBA00022475"/>
    </source>
</evidence>
<dbReference type="Pfam" id="PF00005">
    <property type="entry name" value="ABC_tran"/>
    <property type="match status" value="1"/>
</dbReference>
<keyword evidence="5" id="KW-0547">Nucleotide-binding</keyword>
<protein>
    <submittedName>
        <fullName evidence="11">ABC-type cobalt transport system, ATPase component (CbiO)</fullName>
    </submittedName>
</protein>
<dbReference type="CDD" id="cd03225">
    <property type="entry name" value="ABC_cobalt_CbiO_domain1"/>
    <property type="match status" value="1"/>
</dbReference>
<name>A0A075HUU9_9ARCH</name>
<dbReference type="InterPro" id="IPR015856">
    <property type="entry name" value="ABC_transpr_CbiO/EcfA_su"/>
</dbReference>
<dbReference type="PANTHER" id="PTHR43553">
    <property type="entry name" value="HEAVY METAL TRANSPORTER"/>
    <property type="match status" value="1"/>
</dbReference>
<dbReference type="EMBL" id="KF901136">
    <property type="protein sequence ID" value="AIF19390.1"/>
    <property type="molecule type" value="Genomic_DNA"/>
</dbReference>
<dbReference type="PROSITE" id="PS50893">
    <property type="entry name" value="ABC_TRANSPORTER_2"/>
    <property type="match status" value="1"/>
</dbReference>
<reference evidence="11" key="1">
    <citation type="journal article" date="2014" name="Genome Biol. Evol.">
        <title>Pangenome evidence for extensive interdomain horizontal transfer affecting lineage core and shell genes in uncultured planktonic thaumarchaeota and euryarchaeota.</title>
        <authorList>
            <person name="Deschamps P."/>
            <person name="Zivanovic Y."/>
            <person name="Moreira D."/>
            <person name="Rodriguez-Valera F."/>
            <person name="Lopez-Garcia P."/>
        </authorList>
    </citation>
    <scope>NUCLEOTIDE SEQUENCE</scope>
</reference>
<keyword evidence="6" id="KW-0067">ATP-binding</keyword>
<dbReference type="FunFam" id="3.40.50.300:FF:000224">
    <property type="entry name" value="Energy-coupling factor transporter ATP-binding protein EcfA"/>
    <property type="match status" value="1"/>
</dbReference>
<keyword evidence="7" id="KW-1278">Translocase</keyword>
<evidence type="ECO:0000256" key="6">
    <source>
        <dbReference type="ARBA" id="ARBA00022840"/>
    </source>
</evidence>
<dbReference type="InterPro" id="IPR050095">
    <property type="entry name" value="ECF_ABC_transporter_ATP-bd"/>
</dbReference>
<evidence type="ECO:0000256" key="8">
    <source>
        <dbReference type="ARBA" id="ARBA00023136"/>
    </source>
</evidence>